<dbReference type="InterPro" id="IPR036019">
    <property type="entry name" value="MscL_channel"/>
</dbReference>
<dbReference type="SUPFAM" id="SSF81330">
    <property type="entry name" value="Gated mechanosensitive channel"/>
    <property type="match status" value="1"/>
</dbReference>
<dbReference type="GO" id="GO:0016020">
    <property type="term" value="C:membrane"/>
    <property type="evidence" value="ECO:0007669"/>
    <property type="project" value="UniProtKB-SubCell"/>
</dbReference>
<evidence type="ECO:0000256" key="2">
    <source>
        <dbReference type="ARBA" id="ARBA00022692"/>
    </source>
</evidence>
<sequence length="115" mass="12424">MPPIGLLLGNVDFGNLFIVLKEGAIGGPYESLLVAQTAGAVTINYGVFINALINFLILAMAIFFFVVRPLNQLAARQKSKEAVIPAQTDKKDCPYCATQIPLKASKCPYCTSELM</sequence>
<keyword evidence="3 5" id="KW-1133">Transmembrane helix</keyword>
<dbReference type="PANTHER" id="PTHR30266:SF2">
    <property type="entry name" value="LARGE-CONDUCTANCE MECHANOSENSITIVE CHANNEL"/>
    <property type="match status" value="1"/>
</dbReference>
<evidence type="ECO:0000313" key="7">
    <source>
        <dbReference type="Proteomes" id="UP000249146"/>
    </source>
</evidence>
<dbReference type="Pfam" id="PF01741">
    <property type="entry name" value="MscL"/>
    <property type="match status" value="1"/>
</dbReference>
<organism evidence="6 7">
    <name type="scientific">Dehalococcoides mccartyi</name>
    <dbReference type="NCBI Taxonomy" id="61435"/>
    <lineage>
        <taxon>Bacteria</taxon>
        <taxon>Bacillati</taxon>
        <taxon>Chloroflexota</taxon>
        <taxon>Dehalococcoidia</taxon>
        <taxon>Dehalococcoidales</taxon>
        <taxon>Dehalococcoidaceae</taxon>
        <taxon>Dehalococcoides</taxon>
    </lineage>
</organism>
<keyword evidence="4 5" id="KW-0472">Membrane</keyword>
<protein>
    <submittedName>
        <fullName evidence="6">Large-conductance mechanosensitive channel</fullName>
    </submittedName>
</protein>
<dbReference type="AlphaFoldDB" id="A0A328EKX0"/>
<dbReference type="InterPro" id="IPR037673">
    <property type="entry name" value="MSC/AndL"/>
</dbReference>
<dbReference type="EMBL" id="QGLC01000011">
    <property type="protein sequence ID" value="RAL69234.1"/>
    <property type="molecule type" value="Genomic_DNA"/>
</dbReference>
<keyword evidence="2 5" id="KW-0812">Transmembrane</keyword>
<evidence type="ECO:0000256" key="5">
    <source>
        <dbReference type="SAM" id="Phobius"/>
    </source>
</evidence>
<dbReference type="GO" id="GO:0008381">
    <property type="term" value="F:mechanosensitive monoatomic ion channel activity"/>
    <property type="evidence" value="ECO:0007669"/>
    <property type="project" value="TreeGrafter"/>
</dbReference>
<dbReference type="PANTHER" id="PTHR30266">
    <property type="entry name" value="MECHANOSENSITIVE CHANNEL MSCL"/>
    <property type="match status" value="1"/>
</dbReference>
<evidence type="ECO:0000313" key="6">
    <source>
        <dbReference type="EMBL" id="RAL69234.1"/>
    </source>
</evidence>
<comment type="caution">
    <text evidence="6">The sequence shown here is derived from an EMBL/GenBank/DDBJ whole genome shotgun (WGS) entry which is preliminary data.</text>
</comment>
<evidence type="ECO:0000256" key="1">
    <source>
        <dbReference type="ARBA" id="ARBA00004141"/>
    </source>
</evidence>
<comment type="subcellular location">
    <subcellularLocation>
        <location evidence="1">Membrane</location>
        <topology evidence="1">Multi-pass membrane protein</topology>
    </subcellularLocation>
</comment>
<feature type="transmembrane region" description="Helical" evidence="5">
    <location>
        <begin position="47"/>
        <end position="67"/>
    </location>
</feature>
<accession>A0A328EKX0</accession>
<evidence type="ECO:0000256" key="4">
    <source>
        <dbReference type="ARBA" id="ARBA00023136"/>
    </source>
</evidence>
<dbReference type="Gene3D" id="1.10.1200.120">
    <property type="entry name" value="Large-conductance mechanosensitive channel, MscL, domain 1"/>
    <property type="match status" value="1"/>
</dbReference>
<name>A0A328EKX0_9CHLR</name>
<gene>
    <name evidence="6" type="ORF">C1G87_1242</name>
</gene>
<proteinExistence type="predicted"/>
<reference evidence="6 7" key="1">
    <citation type="submission" date="2018-05" db="EMBL/GenBank/DDBJ databases">
        <title>Draft genome sequences of Dehalococcoides mccartyi strains RC and KS.</title>
        <authorList>
            <person name="Higgins S.A."/>
            <person name="Padilla-Crespo E."/>
            <person name="Loeffler F.E."/>
        </authorList>
    </citation>
    <scope>NUCLEOTIDE SEQUENCE [LARGE SCALE GENOMIC DNA]</scope>
    <source>
        <strain evidence="6 7">RC</strain>
    </source>
</reference>
<dbReference type="Proteomes" id="UP000249146">
    <property type="component" value="Unassembled WGS sequence"/>
</dbReference>
<evidence type="ECO:0000256" key="3">
    <source>
        <dbReference type="ARBA" id="ARBA00022989"/>
    </source>
</evidence>